<evidence type="ECO:0000313" key="2">
    <source>
        <dbReference type="EMBL" id="GAO10997.1"/>
    </source>
</evidence>
<reference evidence="2 3" key="2">
    <citation type="journal article" date="2015" name="Stand. Genomic Sci.">
        <title>Draft genome sequence of marine-derived Streptomyces sp. TP-A0598, a producer of anti-MRSA antibiotic lydicamycins.</title>
        <authorList>
            <person name="Komaki H."/>
            <person name="Ichikawa N."/>
            <person name="Hosoyama A."/>
            <person name="Fujita N."/>
            <person name="Igarashi Y."/>
        </authorList>
    </citation>
    <scope>NUCLEOTIDE SEQUENCE [LARGE SCALE GENOMIC DNA]</scope>
    <source>
        <strain evidence="2 3">NBRC 110027</strain>
    </source>
</reference>
<comment type="caution">
    <text evidence="2">The sequence shown here is derived from an EMBL/GenBank/DDBJ whole genome shotgun (WGS) entry which is preliminary data.</text>
</comment>
<keyword evidence="3" id="KW-1185">Reference proteome</keyword>
<reference evidence="3" key="1">
    <citation type="submission" date="2014-09" db="EMBL/GenBank/DDBJ databases">
        <title>Whole genome shotgun sequence of Streptomyces sp. NBRC 110027.</title>
        <authorList>
            <person name="Komaki H."/>
            <person name="Ichikawa N."/>
            <person name="Katano-Makiyama Y."/>
            <person name="Hosoyama A."/>
            <person name="Hashimoto M."/>
            <person name="Uohara A."/>
            <person name="Kitahashi Y."/>
            <person name="Ohji S."/>
            <person name="Kimura A."/>
            <person name="Yamazoe A."/>
            <person name="Igarashi Y."/>
            <person name="Fujita N."/>
        </authorList>
    </citation>
    <scope>NUCLEOTIDE SEQUENCE [LARGE SCALE GENOMIC DNA]</scope>
    <source>
        <strain evidence="3">NBRC 110027</strain>
    </source>
</reference>
<name>A0A0P4RDX8_9ACTN</name>
<feature type="compositionally biased region" description="Polar residues" evidence="1">
    <location>
        <begin position="81"/>
        <end position="90"/>
    </location>
</feature>
<evidence type="ECO:0000313" key="3">
    <source>
        <dbReference type="Proteomes" id="UP000048965"/>
    </source>
</evidence>
<sequence>MIVIETTSSASSEDPDTVSRSNTARRTITGHTLRPVPDRRRIPRRRIAVRTVNKERGAAFAGDVMLAGPRTESRAAGSFPLPSQAQQQVPDRSRLGQERVVAGVEFDDAAGPAGELAL</sequence>
<accession>A0A0P4RDX8</accession>
<dbReference type="AlphaFoldDB" id="A0A0P4RDX8"/>
<dbReference type="Proteomes" id="UP000048965">
    <property type="component" value="Unassembled WGS sequence"/>
</dbReference>
<proteinExistence type="predicted"/>
<dbReference type="EMBL" id="BBNO01000007">
    <property type="protein sequence ID" value="GAO10997.1"/>
    <property type="molecule type" value="Genomic_DNA"/>
</dbReference>
<feature type="compositionally biased region" description="Polar residues" evidence="1">
    <location>
        <begin position="1"/>
        <end position="30"/>
    </location>
</feature>
<evidence type="ECO:0000256" key="1">
    <source>
        <dbReference type="SAM" id="MobiDB-lite"/>
    </source>
</evidence>
<feature type="region of interest" description="Disordered" evidence="1">
    <location>
        <begin position="72"/>
        <end position="94"/>
    </location>
</feature>
<protein>
    <submittedName>
        <fullName evidence="2">Uncharacterized protein</fullName>
    </submittedName>
</protein>
<organism evidence="2 3">
    <name type="scientific">Streptomyces lydicamycinicus</name>
    <dbReference type="NCBI Taxonomy" id="1546107"/>
    <lineage>
        <taxon>Bacteria</taxon>
        <taxon>Bacillati</taxon>
        <taxon>Actinomycetota</taxon>
        <taxon>Actinomycetes</taxon>
        <taxon>Kitasatosporales</taxon>
        <taxon>Streptomycetaceae</taxon>
        <taxon>Streptomyces</taxon>
    </lineage>
</organism>
<feature type="region of interest" description="Disordered" evidence="1">
    <location>
        <begin position="1"/>
        <end position="35"/>
    </location>
</feature>
<gene>
    <name evidence="2" type="ORF">TPA0598_07_07210</name>
</gene>